<dbReference type="GO" id="GO:0017001">
    <property type="term" value="P:antibiotic catabolic process"/>
    <property type="evidence" value="ECO:0007669"/>
    <property type="project" value="UniProtKB-ARBA"/>
</dbReference>
<comment type="caution">
    <text evidence="4">The sequence shown here is derived from an EMBL/GenBank/DDBJ whole genome shotgun (WGS) entry which is preliminary data.</text>
</comment>
<accession>A0A2P7BQU6</accession>
<dbReference type="NCBIfam" id="TIGR04559">
    <property type="entry name" value="SoxH_rel_PQQ_2"/>
    <property type="match status" value="1"/>
</dbReference>
<dbReference type="InterPro" id="IPR001279">
    <property type="entry name" value="Metallo-B-lactamas"/>
</dbReference>
<dbReference type="GO" id="GO:0016787">
    <property type="term" value="F:hydrolase activity"/>
    <property type="evidence" value="ECO:0007669"/>
    <property type="project" value="UniProtKB-KW"/>
</dbReference>
<dbReference type="OrthoDB" id="420651at2"/>
<dbReference type="PANTHER" id="PTHR42951">
    <property type="entry name" value="METALLO-BETA-LACTAMASE DOMAIN-CONTAINING"/>
    <property type="match status" value="1"/>
</dbReference>
<dbReference type="AlphaFoldDB" id="A0A2P7BQU6"/>
<dbReference type="InterPro" id="IPR050855">
    <property type="entry name" value="NDM-1-like"/>
</dbReference>
<name>A0A2P7BQU6_9HYPH</name>
<dbReference type="RefSeq" id="WP_106711187.1">
    <property type="nucleotide sequence ID" value="NZ_PGGO01000007.1"/>
</dbReference>
<reference evidence="5" key="1">
    <citation type="submission" date="2017-11" db="EMBL/GenBank/DDBJ databases">
        <authorList>
            <person name="Kuznetsova I."/>
            <person name="Sazanova A."/>
            <person name="Chirak E."/>
            <person name="Safronova V."/>
            <person name="Willems A."/>
        </authorList>
    </citation>
    <scope>NUCLEOTIDE SEQUENCE [LARGE SCALE GENOMIC DNA]</scope>
    <source>
        <strain evidence="5">STM 196</strain>
    </source>
</reference>
<evidence type="ECO:0000313" key="5">
    <source>
        <dbReference type="Proteomes" id="UP000241444"/>
    </source>
</evidence>
<keyword evidence="5" id="KW-1185">Reference proteome</keyword>
<dbReference type="InterPro" id="IPR036866">
    <property type="entry name" value="RibonucZ/Hydroxyglut_hydro"/>
</dbReference>
<evidence type="ECO:0000313" key="4">
    <source>
        <dbReference type="EMBL" id="PSH68847.1"/>
    </source>
</evidence>
<comment type="similarity">
    <text evidence="1">Belongs to the metallo-beta-lactamase superfamily. Class-B beta-lactamase family.</text>
</comment>
<organism evidence="4 5">
    <name type="scientific">Phyllobacterium brassicacearum</name>
    <dbReference type="NCBI Taxonomy" id="314235"/>
    <lineage>
        <taxon>Bacteria</taxon>
        <taxon>Pseudomonadati</taxon>
        <taxon>Pseudomonadota</taxon>
        <taxon>Alphaproteobacteria</taxon>
        <taxon>Hyphomicrobiales</taxon>
        <taxon>Phyllobacteriaceae</taxon>
        <taxon>Phyllobacterium</taxon>
    </lineage>
</organism>
<dbReference type="InterPro" id="IPR030829">
    <property type="entry name" value="SoxH-rel_PQQ_2"/>
</dbReference>
<evidence type="ECO:0000256" key="2">
    <source>
        <dbReference type="SAM" id="SignalP"/>
    </source>
</evidence>
<dbReference type="CDD" id="cd16282">
    <property type="entry name" value="metallo-hydrolase-like_MBL-fold"/>
    <property type="match status" value="1"/>
</dbReference>
<proteinExistence type="inferred from homology"/>
<dbReference type="SMART" id="SM00849">
    <property type="entry name" value="Lactamase_B"/>
    <property type="match status" value="1"/>
</dbReference>
<dbReference type="Gene3D" id="3.60.15.10">
    <property type="entry name" value="Ribonuclease Z/Hydroxyacylglutathione hydrolase-like"/>
    <property type="match status" value="1"/>
</dbReference>
<feature type="chain" id="PRO_5015159405" evidence="2">
    <location>
        <begin position="30"/>
        <end position="319"/>
    </location>
</feature>
<evidence type="ECO:0000259" key="3">
    <source>
        <dbReference type="SMART" id="SM00849"/>
    </source>
</evidence>
<evidence type="ECO:0000256" key="1">
    <source>
        <dbReference type="ARBA" id="ARBA00005250"/>
    </source>
</evidence>
<sequence length="319" mass="35040">MIHPTRRSVLKTGAFFTCCCLGQFSLARAQSAGRVALPVTEFEDGVFAFSGIPEMMSANNRGEICNVGFIVGEEAVAVVDSGGSVAEGRALIASIRAVSDKPIRYLINTHMHPDHIFGNAAFEDTGATVVGHQSLPRALASRGDYYLRSFRESLGASLMADVKIIPPTKLIAGEETLDLGKRQLTLKAWKPAHTDNDLTVFDQQSQALFTGDLCFIDHLPTMDGSLRGWMEQLETLKTINAKLAVPGHGPVPSKWPEALEVERRYFETLARDIRKSIADGVPMAEAVKTAAQSERPNWRLFDEYNERNATAAFAELEWE</sequence>
<feature type="domain" description="Metallo-beta-lactamase" evidence="3">
    <location>
        <begin position="64"/>
        <end position="248"/>
    </location>
</feature>
<protein>
    <submittedName>
        <fullName evidence="4">MBL fold metallo-hydrolase</fullName>
    </submittedName>
</protein>
<gene>
    <name evidence="4" type="ORF">CU102_11245</name>
</gene>
<dbReference type="SUPFAM" id="SSF56281">
    <property type="entry name" value="Metallo-hydrolase/oxidoreductase"/>
    <property type="match status" value="1"/>
</dbReference>
<dbReference type="Proteomes" id="UP000241444">
    <property type="component" value="Unassembled WGS sequence"/>
</dbReference>
<feature type="signal peptide" evidence="2">
    <location>
        <begin position="1"/>
        <end position="29"/>
    </location>
</feature>
<keyword evidence="4" id="KW-0378">Hydrolase</keyword>
<dbReference type="PANTHER" id="PTHR42951:SF4">
    <property type="entry name" value="ACYL-COENZYME A THIOESTERASE MBLAC2"/>
    <property type="match status" value="1"/>
</dbReference>
<dbReference type="EMBL" id="PGGO01000007">
    <property type="protein sequence ID" value="PSH68847.1"/>
    <property type="molecule type" value="Genomic_DNA"/>
</dbReference>
<keyword evidence="2" id="KW-0732">Signal</keyword>
<dbReference type="Pfam" id="PF00753">
    <property type="entry name" value="Lactamase_B"/>
    <property type="match status" value="1"/>
</dbReference>